<dbReference type="InterPro" id="IPR034660">
    <property type="entry name" value="DinB/YfiT-like"/>
</dbReference>
<proteinExistence type="predicted"/>
<gene>
    <name evidence="2" type="ORF">YM304_23500</name>
</gene>
<dbReference type="Pfam" id="PF11716">
    <property type="entry name" value="MDMPI_N"/>
    <property type="match status" value="1"/>
</dbReference>
<dbReference type="AlphaFoldDB" id="A0A6C7E447"/>
<dbReference type="Proteomes" id="UP000011863">
    <property type="component" value="Chromosome"/>
</dbReference>
<dbReference type="InterPro" id="IPR017517">
    <property type="entry name" value="Maleyloyr_isom"/>
</dbReference>
<dbReference type="InterPro" id="IPR017520">
    <property type="entry name" value="CHP03086"/>
</dbReference>
<dbReference type="OrthoDB" id="5185819at2"/>
<dbReference type="NCBIfam" id="TIGR03083">
    <property type="entry name" value="maleylpyruvate isomerase family mycothiol-dependent enzyme"/>
    <property type="match status" value="1"/>
</dbReference>
<evidence type="ECO:0000313" key="2">
    <source>
        <dbReference type="EMBL" id="BAN02664.1"/>
    </source>
</evidence>
<sequence length="188" mass="19228">MSQSLQNFVRGAGMLRSVAVRVPAGAWDNSSCCEGWSAKEVAGHISWGLETLASMAAGGGMAEQMPEAERAGDDPAATVIAAIDGAIAALDQPGSLQRSTPPAFGGMPFDSFVGIMANDALTHAWDIADAAGIDHGIDEATAAAALASMKPMEAMLRAPGRFGSAVDTDSQNAIDQFIAFTGRTSINA</sequence>
<dbReference type="SUPFAM" id="SSF109854">
    <property type="entry name" value="DinB/YfiT-like putative metalloenzymes"/>
    <property type="match status" value="1"/>
</dbReference>
<accession>A0A6C7E447</accession>
<feature type="domain" description="Mycothiol-dependent maleylpyruvate isomerase metal-binding" evidence="1">
    <location>
        <begin position="18"/>
        <end position="128"/>
    </location>
</feature>
<evidence type="ECO:0000313" key="3">
    <source>
        <dbReference type="Proteomes" id="UP000011863"/>
    </source>
</evidence>
<dbReference type="KEGG" id="aym:YM304_23500"/>
<keyword evidence="3" id="KW-1185">Reference proteome</keyword>
<organism evidence="2 3">
    <name type="scientific">Ilumatobacter coccineus (strain NBRC 103263 / KCTC 29153 / YM16-304)</name>
    <dbReference type="NCBI Taxonomy" id="1313172"/>
    <lineage>
        <taxon>Bacteria</taxon>
        <taxon>Bacillati</taxon>
        <taxon>Actinomycetota</taxon>
        <taxon>Acidimicrobiia</taxon>
        <taxon>Acidimicrobiales</taxon>
        <taxon>Ilumatobacteraceae</taxon>
        <taxon>Ilumatobacter</taxon>
    </lineage>
</organism>
<dbReference type="RefSeq" id="WP_015441911.1">
    <property type="nucleotide sequence ID" value="NC_020520.1"/>
</dbReference>
<dbReference type="GO" id="GO:0046872">
    <property type="term" value="F:metal ion binding"/>
    <property type="evidence" value="ECO:0007669"/>
    <property type="project" value="InterPro"/>
</dbReference>
<dbReference type="Gene3D" id="1.20.120.450">
    <property type="entry name" value="dinb family like domain"/>
    <property type="match status" value="1"/>
</dbReference>
<protein>
    <recommendedName>
        <fullName evidence="1">Mycothiol-dependent maleylpyruvate isomerase metal-binding domain-containing protein</fullName>
    </recommendedName>
</protein>
<evidence type="ECO:0000259" key="1">
    <source>
        <dbReference type="Pfam" id="PF11716"/>
    </source>
</evidence>
<dbReference type="EMBL" id="AP012057">
    <property type="protein sequence ID" value="BAN02664.1"/>
    <property type="molecule type" value="Genomic_DNA"/>
</dbReference>
<dbReference type="NCBIfam" id="TIGR03086">
    <property type="entry name" value="TIGR03086 family metal-binding protein"/>
    <property type="match status" value="1"/>
</dbReference>
<reference evidence="2 3" key="1">
    <citation type="journal article" date="2013" name="Int. J. Syst. Evol. Microbiol.">
        <title>Ilumatobacter nonamiense sp. nov. and Ilumatobacter coccineum sp. nov., isolated from seashore sand.</title>
        <authorList>
            <person name="Matsumoto A."/>
            <person name="Kasai H."/>
            <person name="Matsuo Y."/>
            <person name="Shizuri Y."/>
            <person name="Ichikawa N."/>
            <person name="Fujita N."/>
            <person name="Omura S."/>
            <person name="Takahashi Y."/>
        </authorList>
    </citation>
    <scope>NUCLEOTIDE SEQUENCE [LARGE SCALE GENOMIC DNA]</scope>
    <source>
        <strain evidence="3">NBRC 103263 / KCTC 29153 / YM16-304</strain>
    </source>
</reference>
<dbReference type="InterPro" id="IPR024344">
    <property type="entry name" value="MDMPI_metal-binding"/>
</dbReference>
<name>A0A6C7E447_ILUCY</name>